<dbReference type="Gene3D" id="3.40.50.150">
    <property type="entry name" value="Vaccinia Virus protein VP39"/>
    <property type="match status" value="1"/>
</dbReference>
<evidence type="ECO:0000313" key="7">
    <source>
        <dbReference type="Proteomes" id="UP001449225"/>
    </source>
</evidence>
<comment type="similarity">
    <text evidence="1">Belongs to the CFA/CMAS family.</text>
</comment>
<evidence type="ECO:0000256" key="5">
    <source>
        <dbReference type="ARBA" id="ARBA00023098"/>
    </source>
</evidence>
<dbReference type="SUPFAM" id="SSF53335">
    <property type="entry name" value="S-adenosyl-L-methionine-dependent methyltransferases"/>
    <property type="match status" value="1"/>
</dbReference>
<dbReference type="EC" id="2.1.1.-" evidence="6"/>
<keyword evidence="7" id="KW-1185">Reference proteome</keyword>
<reference evidence="6 7" key="1">
    <citation type="submission" date="2024-03" db="EMBL/GenBank/DDBJ databases">
        <title>Community enrichment and isolation of bacterial strains for fucoidan degradation.</title>
        <authorList>
            <person name="Sichert A."/>
        </authorList>
    </citation>
    <scope>NUCLEOTIDE SEQUENCE [LARGE SCALE GENOMIC DNA]</scope>
    <source>
        <strain evidence="6 7">AS76</strain>
    </source>
</reference>
<name>A0ABU9TSK6_9GAMM</name>
<dbReference type="InterPro" id="IPR003333">
    <property type="entry name" value="CMAS"/>
</dbReference>
<dbReference type="InterPro" id="IPR050723">
    <property type="entry name" value="CFA/CMAS"/>
</dbReference>
<evidence type="ECO:0000256" key="1">
    <source>
        <dbReference type="ARBA" id="ARBA00010815"/>
    </source>
</evidence>
<dbReference type="PANTHER" id="PTHR43667:SF2">
    <property type="entry name" value="FATTY ACID C-METHYL TRANSFERASE"/>
    <property type="match status" value="1"/>
</dbReference>
<dbReference type="RefSeq" id="WP_342854185.1">
    <property type="nucleotide sequence ID" value="NZ_JBBMRA010000005.1"/>
</dbReference>
<dbReference type="Proteomes" id="UP001449225">
    <property type="component" value="Unassembled WGS sequence"/>
</dbReference>
<evidence type="ECO:0000256" key="2">
    <source>
        <dbReference type="ARBA" id="ARBA00022603"/>
    </source>
</evidence>
<keyword evidence="2 6" id="KW-0489">Methyltransferase</keyword>
<keyword evidence="4" id="KW-0949">S-adenosyl-L-methionine</keyword>
<accession>A0ABU9TSK6</accession>
<dbReference type="CDD" id="cd02440">
    <property type="entry name" value="AdoMet_MTases"/>
    <property type="match status" value="1"/>
</dbReference>
<comment type="caution">
    <text evidence="6">The sequence shown here is derived from an EMBL/GenBank/DDBJ whole genome shotgun (WGS) entry which is preliminary data.</text>
</comment>
<dbReference type="GO" id="GO:0008168">
    <property type="term" value="F:methyltransferase activity"/>
    <property type="evidence" value="ECO:0007669"/>
    <property type="project" value="UniProtKB-KW"/>
</dbReference>
<evidence type="ECO:0000256" key="3">
    <source>
        <dbReference type="ARBA" id="ARBA00022679"/>
    </source>
</evidence>
<dbReference type="Pfam" id="PF02353">
    <property type="entry name" value="CMAS"/>
    <property type="match status" value="1"/>
</dbReference>
<gene>
    <name evidence="6" type="ORF">WNY58_07450</name>
</gene>
<keyword evidence="5" id="KW-0443">Lipid metabolism</keyword>
<organism evidence="6 7">
    <name type="scientific">Neptuniibacter pectenicola</name>
    <dbReference type="NCBI Taxonomy" id="1806669"/>
    <lineage>
        <taxon>Bacteria</taxon>
        <taxon>Pseudomonadati</taxon>
        <taxon>Pseudomonadota</taxon>
        <taxon>Gammaproteobacteria</taxon>
        <taxon>Oceanospirillales</taxon>
        <taxon>Oceanospirillaceae</taxon>
        <taxon>Neptuniibacter</taxon>
    </lineage>
</organism>
<sequence length="416" mass="47873">MKAYEQPSTQLKASPFEPTWLEKKLLNTFEKKLNAQCGTLNLKLPSGYCCQFGSNKPEADIKLNNLRPLLRLFFGGINGWSESYLAGEWDSSNLTALVKWALAYEDALTDLSKARIVISTLHNFYHWTRDNTPAGSRKNISAHYDLGNDFYKHWLDKSMTYSSALYSQPDESLYTAQRGKNARIIELLKAKPGEHVVEIGCGWGGFAAQASQEHDLRIHGITLSKEQLNWAQQRIKNDGLSDKVHLSLTDYRDLHTQYDAVVSIEMFEAVGEAHWDTYFHTLKRVLKPGGHAVLQVITIEDERFHHYRKQADFIQRYIFPGGMLPSISVFKEKLNEHGFTLKEHQLFGKDYAKTIRAWYQDFEKAWGHIKAQGFDETFHRLWRYYLAYCEGGFEQGTIDVGLYVLCHADETQQPTQ</sequence>
<dbReference type="PANTHER" id="PTHR43667">
    <property type="entry name" value="CYCLOPROPANE-FATTY-ACYL-PHOSPHOLIPID SYNTHASE"/>
    <property type="match status" value="1"/>
</dbReference>
<evidence type="ECO:0000256" key="4">
    <source>
        <dbReference type="ARBA" id="ARBA00022691"/>
    </source>
</evidence>
<evidence type="ECO:0000313" key="6">
    <source>
        <dbReference type="EMBL" id="MEM5536224.1"/>
    </source>
</evidence>
<dbReference type="PIRSF" id="PIRSF003085">
    <property type="entry name" value="CMAS"/>
    <property type="match status" value="1"/>
</dbReference>
<keyword evidence="3 6" id="KW-0808">Transferase</keyword>
<dbReference type="EMBL" id="JBBMRA010000005">
    <property type="protein sequence ID" value="MEM5536224.1"/>
    <property type="molecule type" value="Genomic_DNA"/>
</dbReference>
<protein>
    <submittedName>
        <fullName evidence="6">Cyclopropane-fatty-acyl-phospholipid synthase family protein</fullName>
        <ecNumber evidence="6">2.1.1.-</ecNumber>
    </submittedName>
</protein>
<dbReference type="InterPro" id="IPR029063">
    <property type="entry name" value="SAM-dependent_MTases_sf"/>
</dbReference>
<proteinExistence type="inferred from homology"/>
<dbReference type="GO" id="GO:0032259">
    <property type="term" value="P:methylation"/>
    <property type="evidence" value="ECO:0007669"/>
    <property type="project" value="UniProtKB-KW"/>
</dbReference>